<comment type="similarity">
    <text evidence="7">Belongs to the nucleoporin Nup84/Nup107 family.</text>
</comment>
<protein>
    <recommendedName>
        <fullName evidence="7">Nuclear pore complex protein</fullName>
    </recommendedName>
</protein>
<evidence type="ECO:0000256" key="7">
    <source>
        <dbReference type="RuleBase" id="RU365072"/>
    </source>
</evidence>
<dbReference type="Pfam" id="PF04121">
    <property type="entry name" value="Nup84_Nup100"/>
    <property type="match status" value="1"/>
</dbReference>
<evidence type="ECO:0000256" key="2">
    <source>
        <dbReference type="ARBA" id="ARBA00022816"/>
    </source>
</evidence>
<evidence type="ECO:0000256" key="6">
    <source>
        <dbReference type="ARBA" id="ARBA00023242"/>
    </source>
</evidence>
<evidence type="ECO:0000256" key="4">
    <source>
        <dbReference type="ARBA" id="ARBA00023010"/>
    </source>
</evidence>
<dbReference type="GO" id="GO:0031965">
    <property type="term" value="C:nuclear membrane"/>
    <property type="evidence" value="ECO:0007669"/>
    <property type="project" value="UniProtKB-SubCell"/>
</dbReference>
<dbReference type="GO" id="GO:0031080">
    <property type="term" value="C:nuclear pore outer ring"/>
    <property type="evidence" value="ECO:0007669"/>
    <property type="project" value="TreeGrafter"/>
</dbReference>
<comment type="subunit">
    <text evidence="7">Part of the nuclear pore complex (NPC).</text>
</comment>
<keyword evidence="9" id="KW-1185">Reference proteome</keyword>
<keyword evidence="1 7" id="KW-0813">Transport</keyword>
<reference evidence="9" key="1">
    <citation type="journal article" date="2013" name="Proc. Natl. Acad. Sci. U.S.A.">
        <title>Genome structure and metabolic features in the red seaweed Chondrus crispus shed light on evolution of the Archaeplastida.</title>
        <authorList>
            <person name="Collen J."/>
            <person name="Porcel B."/>
            <person name="Carre W."/>
            <person name="Ball S.G."/>
            <person name="Chaparro C."/>
            <person name="Tonon T."/>
            <person name="Barbeyron T."/>
            <person name="Michel G."/>
            <person name="Noel B."/>
            <person name="Valentin K."/>
            <person name="Elias M."/>
            <person name="Artiguenave F."/>
            <person name="Arun A."/>
            <person name="Aury J.M."/>
            <person name="Barbosa-Neto J.F."/>
            <person name="Bothwell J.H."/>
            <person name="Bouget F.Y."/>
            <person name="Brillet L."/>
            <person name="Cabello-Hurtado F."/>
            <person name="Capella-Gutierrez S."/>
            <person name="Charrier B."/>
            <person name="Cladiere L."/>
            <person name="Cock J.M."/>
            <person name="Coelho S.M."/>
            <person name="Colleoni C."/>
            <person name="Czjzek M."/>
            <person name="Da Silva C."/>
            <person name="Delage L."/>
            <person name="Denoeud F."/>
            <person name="Deschamps P."/>
            <person name="Dittami S.M."/>
            <person name="Gabaldon T."/>
            <person name="Gachon C.M."/>
            <person name="Groisillier A."/>
            <person name="Herve C."/>
            <person name="Jabbari K."/>
            <person name="Katinka M."/>
            <person name="Kloareg B."/>
            <person name="Kowalczyk N."/>
            <person name="Labadie K."/>
            <person name="Leblanc C."/>
            <person name="Lopez P.J."/>
            <person name="McLachlan D.H."/>
            <person name="Meslet-Cladiere L."/>
            <person name="Moustafa A."/>
            <person name="Nehr Z."/>
            <person name="Nyvall Collen P."/>
            <person name="Panaud O."/>
            <person name="Partensky F."/>
            <person name="Poulain J."/>
            <person name="Rensing S.A."/>
            <person name="Rousvoal S."/>
            <person name="Samson G."/>
            <person name="Symeonidi A."/>
            <person name="Weissenbach J."/>
            <person name="Zambounis A."/>
            <person name="Wincker P."/>
            <person name="Boyen C."/>
        </authorList>
    </citation>
    <scope>NUCLEOTIDE SEQUENCE [LARGE SCALE GENOMIC DNA]</scope>
    <source>
        <strain evidence="9">cv. Stackhouse</strain>
    </source>
</reference>
<proteinExistence type="inferred from homology"/>
<dbReference type="Gramene" id="CDF34370">
    <property type="protein sequence ID" value="CDF34370"/>
    <property type="gene ID" value="CHC_T00002994001"/>
</dbReference>
<dbReference type="PANTHER" id="PTHR13003:SF2">
    <property type="entry name" value="NUCLEAR PORE COMPLEX PROTEIN NUP107"/>
    <property type="match status" value="1"/>
</dbReference>
<gene>
    <name evidence="8" type="ORF">CHC_T00002994001</name>
</gene>
<keyword evidence="2" id="KW-0509">mRNA transport</keyword>
<sequence length="914" mass="101432">MSALATPKHDVRKLRFSTGAPHLQSPFPGVAPSPYTPFSGRRSGSVPIGTPQLPTRPTSFEADALATLPQGSAEEFINGGLDAALRESSLDVLAGLRTQYESGTPQAADAFVKEMISTLALQLERANELMDAPSLHPYVRKQVRALQNRLLLEQTTWNLVDTAWRPSEIRSRDLSTTRLAPSNLDENSVLKVPGYVKCQRIVEWLETTAADVLERSGGPKVKPLDDPAYRWEYTASKYEGEKVSMDFPHAVGKSLDEVETKAEGRISHETFRLVRAGKLSEAEELCRRVGQPWRAAALAGGKKSSALSANGIKGDARRTWRIAAKAIARSPDPAILPHERAVYGVLAGELEPVLAVSTTFEDEAWARLCTLLDSTAEFVLNGRNVTVAAIEDETVLQIFRECKHAGEGLDVADGKVLEGIRMTRAYVGIGPGMCGSHVSQLLKTLGELAEAGASSGEEWICRFAAHACIFLKTSGLLAGIKNRPQDEFSFDTAIEKYVEVVLQKDQEREAKARAHGTILPPRRIVPETAARYLAELHSDDRIISTYSVLLCAALEEDLSHERAEAKRVGVSPRQVDERRTLCLQKAGQCFPREILDLLIVAATDKLWKSMLPDQVDNSLVSDDIKLSESVSDEVSETDELVVRAIEFLIFPAFANYKEALLRVTNLARQFFLRGRRAAARYVISWAPAEVMSQIEPSTCEGPVHELESWRVYMDAISRHNEWKTYQSRKPQPISEKMRAAASAEPGEVSYEIQANAGIQVQKFNKENEEFLRTSERYCQAAVQSLGAALLLEGGWMQDKYKQNENITERPRGDYALRNRSKEIEAIRKFGIPQLTVLLHHVYHESGMFTEAIGLAQVVASDHLKLYECFGVSEMKSFLTRIADSTVLLADTMIQSGQCERPYETTMFEELLANE</sequence>
<dbReference type="InterPro" id="IPR007252">
    <property type="entry name" value="Nup84/Nup107"/>
</dbReference>
<organism evidence="8 9">
    <name type="scientific">Chondrus crispus</name>
    <name type="common">Carrageen Irish moss</name>
    <name type="synonym">Polymorpha crispa</name>
    <dbReference type="NCBI Taxonomy" id="2769"/>
    <lineage>
        <taxon>Eukaryota</taxon>
        <taxon>Rhodophyta</taxon>
        <taxon>Florideophyceae</taxon>
        <taxon>Rhodymeniophycidae</taxon>
        <taxon>Gigartinales</taxon>
        <taxon>Gigartinaceae</taxon>
        <taxon>Chondrus</taxon>
    </lineage>
</organism>
<dbReference type="Proteomes" id="UP000012073">
    <property type="component" value="Unassembled WGS sequence"/>
</dbReference>
<evidence type="ECO:0000313" key="8">
    <source>
        <dbReference type="EMBL" id="CDF34370.1"/>
    </source>
</evidence>
<dbReference type="GO" id="GO:0017056">
    <property type="term" value="F:structural constituent of nuclear pore"/>
    <property type="evidence" value="ECO:0007669"/>
    <property type="project" value="UniProtKB-UniRule"/>
</dbReference>
<name>R7QA75_CHOCR</name>
<evidence type="ECO:0000256" key="3">
    <source>
        <dbReference type="ARBA" id="ARBA00022927"/>
    </source>
</evidence>
<dbReference type="OMA" id="VHELESW"/>
<dbReference type="PhylomeDB" id="R7QA75"/>
<evidence type="ECO:0000313" key="9">
    <source>
        <dbReference type="Proteomes" id="UP000012073"/>
    </source>
</evidence>
<dbReference type="Gene3D" id="1.20.190.50">
    <property type="match status" value="1"/>
</dbReference>
<dbReference type="EMBL" id="HG001688">
    <property type="protein sequence ID" value="CDF34370.1"/>
    <property type="molecule type" value="Genomic_DNA"/>
</dbReference>
<comment type="function">
    <text evidence="7">Functions as a component of the nuclear pore complex (NPC).</text>
</comment>
<dbReference type="GeneID" id="17321915"/>
<evidence type="ECO:0000256" key="5">
    <source>
        <dbReference type="ARBA" id="ARBA00023132"/>
    </source>
</evidence>
<keyword evidence="4 7" id="KW-0811">Translocation</keyword>
<evidence type="ECO:0000256" key="1">
    <source>
        <dbReference type="ARBA" id="ARBA00022448"/>
    </source>
</evidence>
<dbReference type="RefSeq" id="XP_005714189.1">
    <property type="nucleotide sequence ID" value="XM_005714132.1"/>
</dbReference>
<dbReference type="Gene3D" id="1.10.3450.20">
    <property type="match status" value="1"/>
</dbReference>
<keyword evidence="5 7" id="KW-0906">Nuclear pore complex</keyword>
<dbReference type="OrthoDB" id="3098at2759"/>
<dbReference type="PANTHER" id="PTHR13003">
    <property type="entry name" value="NUP107-RELATED"/>
    <property type="match status" value="1"/>
</dbReference>
<dbReference type="STRING" id="2769.R7QA75"/>
<dbReference type="GO" id="GO:0000973">
    <property type="term" value="P:post-transcriptional tethering of RNA polymerase II gene DNA at nuclear periphery"/>
    <property type="evidence" value="ECO:0007669"/>
    <property type="project" value="TreeGrafter"/>
</dbReference>
<accession>R7QA75</accession>
<dbReference type="KEGG" id="ccp:CHC_T00002994001"/>
<dbReference type="GO" id="GO:0006606">
    <property type="term" value="P:protein import into nucleus"/>
    <property type="evidence" value="ECO:0007669"/>
    <property type="project" value="TreeGrafter"/>
</dbReference>
<comment type="subcellular location">
    <subcellularLocation>
        <location evidence="7">Nucleus</location>
        <location evidence="7">Nuclear pore complex</location>
    </subcellularLocation>
    <subcellularLocation>
        <location evidence="7">Nucleus membrane</location>
    </subcellularLocation>
</comment>
<keyword evidence="7" id="KW-0472">Membrane</keyword>
<dbReference type="GO" id="GO:0006406">
    <property type="term" value="P:mRNA export from nucleus"/>
    <property type="evidence" value="ECO:0007669"/>
    <property type="project" value="TreeGrafter"/>
</dbReference>
<keyword evidence="6 7" id="KW-0539">Nucleus</keyword>
<dbReference type="AlphaFoldDB" id="R7QA75"/>
<keyword evidence="3" id="KW-0653">Protein transport</keyword>